<dbReference type="PANTHER" id="PTHR30011">
    <property type="entry name" value="ALKANESULFONATE MONOOXYGENASE-RELATED"/>
    <property type="match status" value="1"/>
</dbReference>
<evidence type="ECO:0000256" key="5">
    <source>
        <dbReference type="SAM" id="MobiDB-lite"/>
    </source>
</evidence>
<dbReference type="PANTHER" id="PTHR30011:SF16">
    <property type="entry name" value="C2H2 FINGER DOMAIN TRANSCRIPTION FACTOR (EUROFUNG)-RELATED"/>
    <property type="match status" value="1"/>
</dbReference>
<dbReference type="GO" id="GO:0016705">
    <property type="term" value="F:oxidoreductase activity, acting on paired donors, with incorporation or reduction of molecular oxygen"/>
    <property type="evidence" value="ECO:0007669"/>
    <property type="project" value="InterPro"/>
</dbReference>
<dbReference type="PATRIC" id="fig|728005.3.peg.1514"/>
<keyword evidence="1" id="KW-0285">Flavoprotein</keyword>
<feature type="region of interest" description="Disordered" evidence="5">
    <location>
        <begin position="128"/>
        <end position="163"/>
    </location>
</feature>
<gene>
    <name evidence="7" type="ORF">SAMN04488059_11067</name>
    <name evidence="6" type="ORF">WH91_16520</name>
</gene>
<evidence type="ECO:0000313" key="9">
    <source>
        <dbReference type="Proteomes" id="UP000182258"/>
    </source>
</evidence>
<dbReference type="Proteomes" id="UP000182258">
    <property type="component" value="Unassembled WGS sequence"/>
</dbReference>
<feature type="compositionally biased region" description="Low complexity" evidence="5">
    <location>
        <begin position="132"/>
        <end position="163"/>
    </location>
</feature>
<evidence type="ECO:0000256" key="1">
    <source>
        <dbReference type="ARBA" id="ARBA00022630"/>
    </source>
</evidence>
<accession>A0A0F5PTI9</accession>
<evidence type="ECO:0000256" key="3">
    <source>
        <dbReference type="ARBA" id="ARBA00023002"/>
    </source>
</evidence>
<keyword evidence="2" id="KW-0288">FMN</keyword>
<dbReference type="Gene3D" id="3.20.20.30">
    <property type="entry name" value="Luciferase-like domain"/>
    <property type="match status" value="1"/>
</dbReference>
<dbReference type="InterPro" id="IPR036661">
    <property type="entry name" value="Luciferase-like_sf"/>
</dbReference>
<reference evidence="6 8" key="1">
    <citation type="submission" date="2015-03" db="EMBL/GenBank/DDBJ databases">
        <authorList>
            <person name="Lepp D."/>
            <person name="Hassan Y.I."/>
            <person name="Li X.-Z."/>
            <person name="Zhou T."/>
        </authorList>
    </citation>
    <scope>NUCLEOTIDE SEQUENCE [LARGE SCALE GENOMIC DNA]</scope>
    <source>
        <strain evidence="6 8">Cr7-05</strain>
    </source>
</reference>
<keyword evidence="3" id="KW-0560">Oxidoreductase</keyword>
<reference evidence="7 9" key="2">
    <citation type="submission" date="2016-10" db="EMBL/GenBank/DDBJ databases">
        <authorList>
            <person name="de Groot N.N."/>
        </authorList>
    </citation>
    <scope>NUCLEOTIDE SEQUENCE [LARGE SCALE GENOMIC DNA]</scope>
    <source>
        <strain evidence="7 9">CGMCC 1.10210</strain>
    </source>
</reference>
<dbReference type="SUPFAM" id="SSF51679">
    <property type="entry name" value="Bacterial luciferase-like"/>
    <property type="match status" value="1"/>
</dbReference>
<dbReference type="EMBL" id="FOMB01000010">
    <property type="protein sequence ID" value="SFC74384.1"/>
    <property type="molecule type" value="Genomic_DNA"/>
</dbReference>
<organism evidence="7 9">
    <name type="scientific">Devosia psychrophila</name>
    <dbReference type="NCBI Taxonomy" id="728005"/>
    <lineage>
        <taxon>Bacteria</taxon>
        <taxon>Pseudomonadati</taxon>
        <taxon>Pseudomonadota</taxon>
        <taxon>Alphaproteobacteria</taxon>
        <taxon>Hyphomicrobiales</taxon>
        <taxon>Devosiaceae</taxon>
        <taxon>Devosia</taxon>
    </lineage>
</organism>
<evidence type="ECO:0000313" key="6">
    <source>
        <dbReference type="EMBL" id="KKC31968.1"/>
    </source>
</evidence>
<proteinExistence type="predicted"/>
<dbReference type="OrthoDB" id="9779442at2"/>
<dbReference type="InterPro" id="IPR051260">
    <property type="entry name" value="Diverse_substr_monoxygenases"/>
</dbReference>
<evidence type="ECO:0000313" key="8">
    <source>
        <dbReference type="Proteomes" id="UP000033519"/>
    </source>
</evidence>
<protein>
    <submittedName>
        <fullName evidence="7">Luciferase-like monooxygenase</fullName>
    </submittedName>
</protein>
<name>A0A0F5PTI9_9HYPH</name>
<evidence type="ECO:0000313" key="7">
    <source>
        <dbReference type="EMBL" id="SFC74384.1"/>
    </source>
</evidence>
<evidence type="ECO:0000256" key="4">
    <source>
        <dbReference type="ARBA" id="ARBA00023033"/>
    </source>
</evidence>
<dbReference type="STRING" id="728005.SAMN04488059_11067"/>
<dbReference type="GO" id="GO:0004497">
    <property type="term" value="F:monooxygenase activity"/>
    <property type="evidence" value="ECO:0007669"/>
    <property type="project" value="UniProtKB-KW"/>
</dbReference>
<dbReference type="AlphaFoldDB" id="A0A0F5PTI9"/>
<dbReference type="EMBL" id="LAPV01000147">
    <property type="protein sequence ID" value="KKC31968.1"/>
    <property type="molecule type" value="Genomic_DNA"/>
</dbReference>
<sequence length="163" mass="17729">MSAHFVHLKRLAGSLVGRQAGWNIITSATGEKSYGAAPLPDQDVRYEQAAEFVEITKRLWDSWDEQTLKIDRASGVFGDSSDILPTDFHGKFFDVSGPLNIQRPPQGWPVLFQAGALTTAGRCVNWSSSPVAPAATGRSPAARSRSPTRWPSASWPTSATAMW</sequence>
<keyword evidence="8" id="KW-1185">Reference proteome</keyword>
<keyword evidence="4 7" id="KW-0503">Monooxygenase</keyword>
<evidence type="ECO:0000256" key="2">
    <source>
        <dbReference type="ARBA" id="ARBA00022643"/>
    </source>
</evidence>
<dbReference type="Proteomes" id="UP000033519">
    <property type="component" value="Unassembled WGS sequence"/>
</dbReference>
<dbReference type="RefSeq" id="WP_046172088.1">
    <property type="nucleotide sequence ID" value="NZ_FOMB01000010.1"/>
</dbReference>